<accession>A0A679GXU2</accession>
<reference evidence="1 2" key="1">
    <citation type="journal article" date="2020" name="Microbiol. Resour. Announc.">
        <title>Complete genome sequence of Pseudomonas otitidis strain MrB4, isolated from Lake Biwa in Japan.</title>
        <authorList>
            <person name="Miyazaki K."/>
            <person name="Hase E."/>
            <person name="Maruya T."/>
        </authorList>
    </citation>
    <scope>NUCLEOTIDE SEQUENCE [LARGE SCALE GENOMIC DNA]</scope>
    <source>
        <strain evidence="1 2">MrB4</strain>
    </source>
</reference>
<protein>
    <submittedName>
        <fullName evidence="1">Uncharacterized protein</fullName>
    </submittedName>
</protein>
<dbReference type="Proteomes" id="UP000501237">
    <property type="component" value="Chromosome"/>
</dbReference>
<proteinExistence type="predicted"/>
<name>A0A679GXU2_9GAMM</name>
<evidence type="ECO:0000313" key="1">
    <source>
        <dbReference type="EMBL" id="BCA30754.1"/>
    </source>
</evidence>
<dbReference type="GeneID" id="57399950"/>
<dbReference type="AlphaFoldDB" id="A0A679GXU2"/>
<dbReference type="KEGG" id="poj:PtoMrB4_47310"/>
<sequence length="77" mass="8563">MMSLWSLLAPRAKTRHFALLDEAGICRGLHQATQAPARGHWVEVEEPSPSWIGQPLPVRARLSQATRDARRPRALAA</sequence>
<evidence type="ECO:0000313" key="2">
    <source>
        <dbReference type="Proteomes" id="UP000501237"/>
    </source>
</evidence>
<dbReference type="EMBL" id="AP022642">
    <property type="protein sequence ID" value="BCA30754.1"/>
    <property type="molecule type" value="Genomic_DNA"/>
</dbReference>
<organism evidence="1 2">
    <name type="scientific">Metapseudomonas otitidis</name>
    <dbReference type="NCBI Taxonomy" id="319939"/>
    <lineage>
        <taxon>Bacteria</taxon>
        <taxon>Pseudomonadati</taxon>
        <taxon>Pseudomonadota</taxon>
        <taxon>Gammaproteobacteria</taxon>
        <taxon>Pseudomonadales</taxon>
        <taxon>Pseudomonadaceae</taxon>
        <taxon>Metapseudomonas</taxon>
    </lineage>
</organism>
<dbReference type="RefSeq" id="WP_172434638.1">
    <property type="nucleotide sequence ID" value="NZ_AP022642.1"/>
</dbReference>
<gene>
    <name evidence="1" type="ORF">PtoMrB4_47310</name>
</gene>